<feature type="domain" description="F5/8 type C" evidence="2">
    <location>
        <begin position="18"/>
        <end position="174"/>
    </location>
</feature>
<evidence type="ECO:0000313" key="4">
    <source>
        <dbReference type="Proteomes" id="UP001162741"/>
    </source>
</evidence>
<dbReference type="InterPro" id="IPR008979">
    <property type="entry name" value="Galactose-bd-like_sf"/>
</dbReference>
<organism evidence="3 4">
    <name type="scientific">Chitinophaga horti</name>
    <dbReference type="NCBI Taxonomy" id="2920382"/>
    <lineage>
        <taxon>Bacteria</taxon>
        <taxon>Pseudomonadati</taxon>
        <taxon>Bacteroidota</taxon>
        <taxon>Chitinophagia</taxon>
        <taxon>Chitinophagales</taxon>
        <taxon>Chitinophagaceae</taxon>
        <taxon>Chitinophaga</taxon>
    </lineage>
</organism>
<feature type="signal peptide" evidence="1">
    <location>
        <begin position="1"/>
        <end position="16"/>
    </location>
</feature>
<name>A0ABY6J7D4_9BACT</name>
<proteinExistence type="predicted"/>
<evidence type="ECO:0000313" key="3">
    <source>
        <dbReference type="EMBL" id="UYQ94059.1"/>
    </source>
</evidence>
<accession>A0ABY6J7D4</accession>
<sequence>MKKYFLFILISAACLAGCGKPEAVTFKDRSTIGAADRTAWTITASTQETTCEPGGAALVLDNNINTFWHSAYCDVTSSYPHWLSIDMQTPIKMVSVDITARQNNANGMTRFRLEGSVDGTAWTMLRDSVAFVGATKTPQSFAVSSATAYRYLKMTALTGPTANTFLAEINVFTAKEK</sequence>
<protein>
    <submittedName>
        <fullName evidence="3">Discoidin domain-containing protein</fullName>
    </submittedName>
</protein>
<keyword evidence="4" id="KW-1185">Reference proteome</keyword>
<reference evidence="3" key="1">
    <citation type="submission" date="2022-10" db="EMBL/GenBank/DDBJ databases">
        <title>Chitinophaga sp. nov., isolated from soil.</title>
        <authorList>
            <person name="Jeon C.O."/>
        </authorList>
    </citation>
    <scope>NUCLEOTIDE SEQUENCE</scope>
    <source>
        <strain evidence="3">R8</strain>
    </source>
</reference>
<feature type="chain" id="PRO_5045661733" evidence="1">
    <location>
        <begin position="17"/>
        <end position="177"/>
    </location>
</feature>
<dbReference type="Gene3D" id="2.60.120.260">
    <property type="entry name" value="Galactose-binding domain-like"/>
    <property type="match status" value="1"/>
</dbReference>
<dbReference type="Pfam" id="PF00754">
    <property type="entry name" value="F5_F8_type_C"/>
    <property type="match status" value="1"/>
</dbReference>
<dbReference type="RefSeq" id="WP_244841954.1">
    <property type="nucleotide sequence ID" value="NZ_CP107006.1"/>
</dbReference>
<dbReference type="SUPFAM" id="SSF49785">
    <property type="entry name" value="Galactose-binding domain-like"/>
    <property type="match status" value="1"/>
</dbReference>
<evidence type="ECO:0000259" key="2">
    <source>
        <dbReference type="PROSITE" id="PS50022"/>
    </source>
</evidence>
<dbReference type="InterPro" id="IPR000421">
    <property type="entry name" value="FA58C"/>
</dbReference>
<keyword evidence="1" id="KW-0732">Signal</keyword>
<dbReference type="EMBL" id="CP107006">
    <property type="protein sequence ID" value="UYQ94059.1"/>
    <property type="molecule type" value="Genomic_DNA"/>
</dbReference>
<dbReference type="Proteomes" id="UP001162741">
    <property type="component" value="Chromosome"/>
</dbReference>
<dbReference type="PROSITE" id="PS50022">
    <property type="entry name" value="FA58C_3"/>
    <property type="match status" value="1"/>
</dbReference>
<gene>
    <name evidence="3" type="ORF">MKQ68_03005</name>
</gene>
<evidence type="ECO:0000256" key="1">
    <source>
        <dbReference type="SAM" id="SignalP"/>
    </source>
</evidence>